<name>A0A246K3W4_9SPHN</name>
<proteinExistence type="predicted"/>
<comment type="caution">
    <text evidence="2">The sequence shown here is derived from an EMBL/GenBank/DDBJ whole genome shotgun (WGS) entry which is preliminary data.</text>
</comment>
<keyword evidence="1" id="KW-1133">Transmembrane helix</keyword>
<sequence>MSVRSIILFVSIPLLILLAAVNGALLYFQGKSEMLHGLNDRARAAAITGAEFLAAGERPEAIASDPLRRRAVAAAARHIDGLDGYYLMGGGAKPIALVPSATPWTIPAWAPPAEPVVLPITRAADGHRHVVALAPVSPGRFVAARVDAEPVFAQVDRLLHWIELGIALAAVVGLAAGWYVAQRITHELEASARAMRGLAAGASGTEDALSIAEARDLSAALRLIDANRTAARDRLERQLRHEDRARTPSEAWRAYRQSRFTPIATTVAGGNVAVRLLGDAPPGCFFVLCQGQGEAALVIGECKAATAPDALALAIAARGFFERQLFVQGADAALELGRAAYAIARIEHLVWSETAPPTDAKLIALAEPELTQRAQDYAAIDPAAEPSAILDAIAVLLEPDGLFAVIQRG</sequence>
<keyword evidence="1" id="KW-0472">Membrane</keyword>
<protein>
    <recommendedName>
        <fullName evidence="4">HAMP domain-containing protein</fullName>
    </recommendedName>
</protein>
<reference evidence="2 3" key="1">
    <citation type="journal article" date="2002" name="Int. J. Syst. Evol. Microbiol.">
        <title>Sphingopyxis witflariensis sp. nov., isolated from activated sludge.</title>
        <authorList>
            <person name="Kampfer P."/>
            <person name="Witzenberger R."/>
            <person name="Denner E.B."/>
            <person name="Busse H.J."/>
            <person name="Neef A."/>
        </authorList>
    </citation>
    <scope>NUCLEOTIDE SEQUENCE [LARGE SCALE GENOMIC DNA]</scope>
    <source>
        <strain evidence="2 3">DSM 14551</strain>
    </source>
</reference>
<evidence type="ECO:0008006" key="4">
    <source>
        <dbReference type="Google" id="ProtNLM"/>
    </source>
</evidence>
<keyword evidence="3" id="KW-1185">Reference proteome</keyword>
<dbReference type="RefSeq" id="WP_088471640.1">
    <property type="nucleotide sequence ID" value="NZ_NISJ01000002.1"/>
</dbReference>
<dbReference type="Proteomes" id="UP000197097">
    <property type="component" value="Unassembled WGS sequence"/>
</dbReference>
<dbReference type="AlphaFoldDB" id="A0A246K3W4"/>
<keyword evidence="1" id="KW-0812">Transmembrane</keyword>
<evidence type="ECO:0000313" key="2">
    <source>
        <dbReference type="EMBL" id="OWR00149.1"/>
    </source>
</evidence>
<evidence type="ECO:0000256" key="1">
    <source>
        <dbReference type="SAM" id="Phobius"/>
    </source>
</evidence>
<gene>
    <name evidence="2" type="ORF">CDQ91_05090</name>
</gene>
<dbReference type="EMBL" id="NISJ01000002">
    <property type="protein sequence ID" value="OWR00149.1"/>
    <property type="molecule type" value="Genomic_DNA"/>
</dbReference>
<accession>A0A246K3W4</accession>
<dbReference type="OrthoDB" id="7503046at2"/>
<feature type="transmembrane region" description="Helical" evidence="1">
    <location>
        <begin position="6"/>
        <end position="28"/>
    </location>
</feature>
<organism evidence="2 3">
    <name type="scientific">Sphingopyxis witflariensis</name>
    <dbReference type="NCBI Taxonomy" id="173675"/>
    <lineage>
        <taxon>Bacteria</taxon>
        <taxon>Pseudomonadati</taxon>
        <taxon>Pseudomonadota</taxon>
        <taxon>Alphaproteobacteria</taxon>
        <taxon>Sphingomonadales</taxon>
        <taxon>Sphingomonadaceae</taxon>
        <taxon>Sphingopyxis</taxon>
    </lineage>
</organism>
<evidence type="ECO:0000313" key="3">
    <source>
        <dbReference type="Proteomes" id="UP000197097"/>
    </source>
</evidence>